<accession>A0ABR8LAS5</accession>
<dbReference type="Proteomes" id="UP000653231">
    <property type="component" value="Unassembled WGS sequence"/>
</dbReference>
<organism evidence="2 3">
    <name type="scientific">Microbispora bryophytorum subsp. camponoti</name>
    <dbReference type="NCBI Taxonomy" id="1677852"/>
    <lineage>
        <taxon>Bacteria</taxon>
        <taxon>Bacillati</taxon>
        <taxon>Actinomycetota</taxon>
        <taxon>Actinomycetes</taxon>
        <taxon>Streptosporangiales</taxon>
        <taxon>Streptosporangiaceae</taxon>
        <taxon>Microbispora</taxon>
    </lineage>
</organism>
<proteinExistence type="predicted"/>
<feature type="compositionally biased region" description="Acidic residues" evidence="1">
    <location>
        <begin position="259"/>
        <end position="277"/>
    </location>
</feature>
<protein>
    <submittedName>
        <fullName evidence="2">Uncharacterized protein</fullName>
    </submittedName>
</protein>
<dbReference type="RefSeq" id="WP_191054354.1">
    <property type="nucleotide sequence ID" value="NZ_JACXRZ010000026.1"/>
</dbReference>
<evidence type="ECO:0000313" key="3">
    <source>
        <dbReference type="Proteomes" id="UP000653231"/>
    </source>
</evidence>
<evidence type="ECO:0000313" key="2">
    <source>
        <dbReference type="EMBL" id="MBD3147117.1"/>
    </source>
</evidence>
<evidence type="ECO:0000256" key="1">
    <source>
        <dbReference type="SAM" id="MobiDB-lite"/>
    </source>
</evidence>
<sequence length="303" mass="33749">MTTPTTGRKILTADAFIDLVVEWTEANQAAIADAWANPGEGWEDWIRIQITRFIQGRFLAADLGRERHVYADTTKQCDFVLNGEVARDPSRRVVVEIKTQSEGRLPHFRGDFTKDLEKLREVTGEYRYAEGLAIGFFFTKDAGAADGKLFSPVGARNLAKFMNDYHRVYFSSKYNPWRIEPGEMADRLLKSAKSPELAQERDDVFELGMVWRRLDPLLTAMEEDDTDSSVESSHESDAERSDSKSDGKKQGVKRKRADDDSDDSDGSNGSDDESDDESHDKGSASPPPAKKLDTGAGKKAGQG</sequence>
<keyword evidence="3" id="KW-1185">Reference proteome</keyword>
<dbReference type="EMBL" id="JACXRZ010000026">
    <property type="protein sequence ID" value="MBD3147117.1"/>
    <property type="molecule type" value="Genomic_DNA"/>
</dbReference>
<feature type="region of interest" description="Disordered" evidence="1">
    <location>
        <begin position="222"/>
        <end position="303"/>
    </location>
</feature>
<reference evidence="2 3" key="1">
    <citation type="submission" date="2020-09" db="EMBL/GenBank/DDBJ databases">
        <title>Actinomycete isolated from the Camponotus japonicus Mayr.</title>
        <authorList>
            <person name="Gong X."/>
        </authorList>
    </citation>
    <scope>NUCLEOTIDE SEQUENCE [LARGE SCALE GENOMIC DNA]</scope>
    <source>
        <strain evidence="2 3">2C-HV3</strain>
    </source>
</reference>
<name>A0ABR8LAS5_9ACTN</name>
<feature type="compositionally biased region" description="Basic and acidic residues" evidence="1">
    <location>
        <begin position="232"/>
        <end position="249"/>
    </location>
</feature>
<gene>
    <name evidence="2" type="ORF">IEQ31_28580</name>
</gene>
<comment type="caution">
    <text evidence="2">The sequence shown here is derived from an EMBL/GenBank/DDBJ whole genome shotgun (WGS) entry which is preliminary data.</text>
</comment>